<organism evidence="1 2">
    <name type="scientific">Neurospora intermedia</name>
    <dbReference type="NCBI Taxonomy" id="5142"/>
    <lineage>
        <taxon>Eukaryota</taxon>
        <taxon>Fungi</taxon>
        <taxon>Dikarya</taxon>
        <taxon>Ascomycota</taxon>
        <taxon>Pezizomycotina</taxon>
        <taxon>Sordariomycetes</taxon>
        <taxon>Sordariomycetidae</taxon>
        <taxon>Sordariales</taxon>
        <taxon>Sordariaceae</taxon>
        <taxon>Neurospora</taxon>
    </lineage>
</organism>
<proteinExistence type="predicted"/>
<accession>A0ABR3DQ40</accession>
<dbReference type="EMBL" id="JAVLET010000001">
    <property type="protein sequence ID" value="KAL0474774.1"/>
    <property type="molecule type" value="Genomic_DNA"/>
</dbReference>
<protein>
    <submittedName>
        <fullName evidence="1">Uncharacterized protein</fullName>
    </submittedName>
</protein>
<name>A0ABR3DQ40_NEUIN</name>
<evidence type="ECO:0000313" key="1">
    <source>
        <dbReference type="EMBL" id="KAL0474774.1"/>
    </source>
</evidence>
<gene>
    <name evidence="1" type="ORF">QR685DRAFT_567679</name>
</gene>
<reference evidence="1 2" key="1">
    <citation type="submission" date="2023-09" db="EMBL/GenBank/DDBJ databases">
        <title>Multi-omics analysis of a traditional fermented food reveals byproduct-associated fungal strains for waste-to-food upcycling.</title>
        <authorList>
            <consortium name="Lawrence Berkeley National Laboratory"/>
            <person name="Rekdal V.M."/>
            <person name="Villalobos-Escobedo J.M."/>
            <person name="Rodriguez-Valeron N."/>
            <person name="Garcia M.O."/>
            <person name="Vasquez D.P."/>
            <person name="Damayanti I."/>
            <person name="Sorensen P.M."/>
            <person name="Baidoo E.E."/>
            <person name="De Carvalho A.C."/>
            <person name="Riley R."/>
            <person name="Lipzen A."/>
            <person name="He G."/>
            <person name="Yan M."/>
            <person name="Haridas S."/>
            <person name="Daum C."/>
            <person name="Yoshinaga Y."/>
            <person name="Ng V."/>
            <person name="Grigoriev I.V."/>
            <person name="Munk R."/>
            <person name="Nuraida L."/>
            <person name="Wijaya C.H."/>
            <person name="Morales P.-C."/>
            <person name="Keasling J.D."/>
        </authorList>
    </citation>
    <scope>NUCLEOTIDE SEQUENCE [LARGE SCALE GENOMIC DNA]</scope>
    <source>
        <strain evidence="1 2">FGSC 2613</strain>
    </source>
</reference>
<comment type="caution">
    <text evidence="1">The sequence shown here is derived from an EMBL/GenBank/DDBJ whole genome shotgun (WGS) entry which is preliminary data.</text>
</comment>
<dbReference type="Proteomes" id="UP001451303">
    <property type="component" value="Unassembled WGS sequence"/>
</dbReference>
<evidence type="ECO:0000313" key="2">
    <source>
        <dbReference type="Proteomes" id="UP001451303"/>
    </source>
</evidence>
<keyword evidence="2" id="KW-1185">Reference proteome</keyword>
<sequence length="98" mass="10459">MPVVSRSRHIIGLTFSCDLIQYLVLSPGLCSKVMISQAIMAIEPNGQPASSLNPEPVVVTSLFVVPYSAQFYAILTIPNADHAYKATAASSRYSGTGQ</sequence>